<accession>A0ACC2T4R6</accession>
<name>A0ACC2T4R6_9FUNG</name>
<keyword evidence="2" id="KW-1185">Reference proteome</keyword>
<organism evidence="1 2">
    <name type="scientific">Entomophthora muscae</name>
    <dbReference type="NCBI Taxonomy" id="34485"/>
    <lineage>
        <taxon>Eukaryota</taxon>
        <taxon>Fungi</taxon>
        <taxon>Fungi incertae sedis</taxon>
        <taxon>Zoopagomycota</taxon>
        <taxon>Entomophthoromycotina</taxon>
        <taxon>Entomophthoromycetes</taxon>
        <taxon>Entomophthorales</taxon>
        <taxon>Entomophthoraceae</taxon>
        <taxon>Entomophthora</taxon>
    </lineage>
</organism>
<protein>
    <submittedName>
        <fullName evidence="1">Uncharacterized protein</fullName>
    </submittedName>
</protein>
<dbReference type="EMBL" id="QTSX02003640">
    <property type="protein sequence ID" value="KAJ9069317.1"/>
    <property type="molecule type" value="Genomic_DNA"/>
</dbReference>
<sequence>MDLNERHSFNWIILTIGILAILANILLIWTARRLHQQALEIKCAMLLAVVDIAIAVLAISACILDNFPPNDEGNFLAFCTIKGPVDFLLKYSSLVLVALMAIKRFYKVKGIDIPLSIWIVIAFCSILFTILVIMAVVYNEFHTLSGNNCMPIAANSILSATVVFALGFFMLFSLFATLFAYLNIIVIVKQVQLRIGQPSKDRAVVCRVFSISLIYLVLIAPSSVFVMMEGSRSFARSDLINLSISLLTCLNAIANPCLVLFAHSIIFKQLKSSVYSAVLQRPPATSSDLPCNRSTDML</sequence>
<evidence type="ECO:0000313" key="1">
    <source>
        <dbReference type="EMBL" id="KAJ9069317.1"/>
    </source>
</evidence>
<gene>
    <name evidence="1" type="ORF">DSO57_1019727</name>
</gene>
<comment type="caution">
    <text evidence="1">The sequence shown here is derived from an EMBL/GenBank/DDBJ whole genome shotgun (WGS) entry which is preliminary data.</text>
</comment>
<proteinExistence type="predicted"/>
<evidence type="ECO:0000313" key="2">
    <source>
        <dbReference type="Proteomes" id="UP001165960"/>
    </source>
</evidence>
<dbReference type="Proteomes" id="UP001165960">
    <property type="component" value="Unassembled WGS sequence"/>
</dbReference>
<reference evidence="1" key="1">
    <citation type="submission" date="2022-04" db="EMBL/GenBank/DDBJ databases">
        <title>Genome of the entomopathogenic fungus Entomophthora muscae.</title>
        <authorList>
            <person name="Elya C."/>
            <person name="Lovett B.R."/>
            <person name="Lee E."/>
            <person name="Macias A.M."/>
            <person name="Hajek A.E."/>
            <person name="De Bivort B.L."/>
            <person name="Kasson M.T."/>
            <person name="De Fine Licht H.H."/>
            <person name="Stajich J.E."/>
        </authorList>
    </citation>
    <scope>NUCLEOTIDE SEQUENCE</scope>
    <source>
        <strain evidence="1">Berkeley</strain>
    </source>
</reference>